<keyword evidence="6" id="KW-1185">Reference proteome</keyword>
<gene>
    <name evidence="5" type="primary">bdlA</name>
    <name evidence="5" type="ORF">SPHI_27050</name>
</gene>
<dbReference type="STRING" id="1915074.SPHI_27050"/>
<dbReference type="Proteomes" id="UP000188729">
    <property type="component" value="Unassembled WGS sequence"/>
</dbReference>
<dbReference type="Pfam" id="PF00015">
    <property type="entry name" value="MCPsignal"/>
    <property type="match status" value="1"/>
</dbReference>
<dbReference type="EMBL" id="MPSB01000015">
    <property type="protein sequence ID" value="ONF95166.1"/>
    <property type="molecule type" value="Genomic_DNA"/>
</dbReference>
<dbReference type="SUPFAM" id="SSF58104">
    <property type="entry name" value="Methyl-accepting chemotaxis protein (MCP) signaling domain"/>
    <property type="match status" value="1"/>
</dbReference>
<dbReference type="PRINTS" id="PR00260">
    <property type="entry name" value="CHEMTRNSDUCR"/>
</dbReference>
<dbReference type="GO" id="GO:0006935">
    <property type="term" value="P:chemotaxis"/>
    <property type="evidence" value="ECO:0007669"/>
    <property type="project" value="InterPro"/>
</dbReference>
<comment type="caution">
    <text evidence="5">The sequence shown here is derived from an EMBL/GenBank/DDBJ whole genome shotgun (WGS) entry which is preliminary data.</text>
</comment>
<proteinExistence type="inferred from homology"/>
<evidence type="ECO:0000313" key="5">
    <source>
        <dbReference type="EMBL" id="ONF95166.1"/>
    </source>
</evidence>
<feature type="domain" description="Methyl-accepting transducer" evidence="4">
    <location>
        <begin position="202"/>
        <end position="424"/>
    </location>
</feature>
<evidence type="ECO:0000256" key="1">
    <source>
        <dbReference type="ARBA" id="ARBA00023224"/>
    </source>
</evidence>
<sequence>MAQAGGAVPGLWGGQARPMAAHVREYDWDGAIVVGAAEINALLTEADCDAISDAFWDHYLALPATRHVSPMVEAGWRERQVVRSARYIRIKYAAPLDEAWKTAALKHADVSRASDVPLAALTAALAFAHARTLAVIEGHVGTDVGRMRRLADIVQRLALIEADIMAAHLAQTDRARVTEERAAHAGAFREHIAGAIDGAALLGERVRAQASGAAHAANAMVGRGAEVAAAAEQSAMAMRDAASTAAGLIRAIEDARGEVEAAAEIATRAAGQAERAVGVSAMLSDHARSIESILGLIRDIAGQTNLLALNATIEAARAGDAGRGFAVVAQEVKSLANQTARATDDIAAQIAGIQDATRVTVDASAGIQATIGEVQTAATRIRRAMEAQAQTVTAITAAVDETALAADATAGNITAIMREGQAVARDFDLLGTEFAAIDDRLVALRNAADEFSTKVA</sequence>
<comment type="similarity">
    <text evidence="2">Belongs to the methyl-accepting chemotaxis (MCP) protein family.</text>
</comment>
<evidence type="ECO:0000259" key="4">
    <source>
        <dbReference type="PROSITE" id="PS50111"/>
    </source>
</evidence>
<dbReference type="GO" id="GO:0007165">
    <property type="term" value="P:signal transduction"/>
    <property type="evidence" value="ECO:0007669"/>
    <property type="project" value="UniProtKB-KW"/>
</dbReference>
<organism evidence="5 6">
    <name type="scientific">Sphingomonas jeddahensis</name>
    <dbReference type="NCBI Taxonomy" id="1915074"/>
    <lineage>
        <taxon>Bacteria</taxon>
        <taxon>Pseudomonadati</taxon>
        <taxon>Pseudomonadota</taxon>
        <taxon>Alphaproteobacteria</taxon>
        <taxon>Sphingomonadales</taxon>
        <taxon>Sphingomonadaceae</taxon>
        <taxon>Sphingomonas</taxon>
    </lineage>
</organism>
<dbReference type="GO" id="GO:0004888">
    <property type="term" value="F:transmembrane signaling receptor activity"/>
    <property type="evidence" value="ECO:0007669"/>
    <property type="project" value="InterPro"/>
</dbReference>
<dbReference type="InterPro" id="IPR004090">
    <property type="entry name" value="Chemotax_Me-accpt_rcpt"/>
</dbReference>
<name>A0A1V2ER62_9SPHN</name>
<reference evidence="5 6" key="1">
    <citation type="submission" date="2016-11" db="EMBL/GenBank/DDBJ databases">
        <title>Genome sequence of Sphingomonas jeddahensis G39.</title>
        <authorList>
            <person name="Poehlein A."/>
            <person name="Wuebbeler J.H."/>
            <person name="Steinbuechel A."/>
            <person name="Daniel R."/>
        </authorList>
    </citation>
    <scope>NUCLEOTIDE SEQUENCE [LARGE SCALE GENOMIC DNA]</scope>
    <source>
        <strain evidence="5 6">G39</strain>
    </source>
</reference>
<dbReference type="Gene3D" id="1.10.287.950">
    <property type="entry name" value="Methyl-accepting chemotaxis protein"/>
    <property type="match status" value="1"/>
</dbReference>
<dbReference type="OrthoDB" id="266313at2"/>
<evidence type="ECO:0000256" key="2">
    <source>
        <dbReference type="ARBA" id="ARBA00029447"/>
    </source>
</evidence>
<dbReference type="SMART" id="SM00283">
    <property type="entry name" value="MA"/>
    <property type="match status" value="1"/>
</dbReference>
<dbReference type="PROSITE" id="PS50111">
    <property type="entry name" value="CHEMOTAXIS_TRANSDUC_2"/>
    <property type="match status" value="1"/>
</dbReference>
<dbReference type="PANTHER" id="PTHR32089">
    <property type="entry name" value="METHYL-ACCEPTING CHEMOTAXIS PROTEIN MCPB"/>
    <property type="match status" value="1"/>
</dbReference>
<dbReference type="PANTHER" id="PTHR32089:SF112">
    <property type="entry name" value="LYSOZYME-LIKE PROTEIN-RELATED"/>
    <property type="match status" value="1"/>
</dbReference>
<dbReference type="InterPro" id="IPR004089">
    <property type="entry name" value="MCPsignal_dom"/>
</dbReference>
<dbReference type="GO" id="GO:0016020">
    <property type="term" value="C:membrane"/>
    <property type="evidence" value="ECO:0007669"/>
    <property type="project" value="InterPro"/>
</dbReference>
<evidence type="ECO:0000313" key="6">
    <source>
        <dbReference type="Proteomes" id="UP000188729"/>
    </source>
</evidence>
<protein>
    <submittedName>
        <fullName evidence="5">Biofilm dispersion protein BdlA</fullName>
    </submittedName>
</protein>
<keyword evidence="1 3" id="KW-0807">Transducer</keyword>
<accession>A0A1V2ER62</accession>
<dbReference type="AlphaFoldDB" id="A0A1V2ER62"/>
<evidence type="ECO:0000256" key="3">
    <source>
        <dbReference type="PROSITE-ProRule" id="PRU00284"/>
    </source>
</evidence>